<dbReference type="GO" id="GO:0016491">
    <property type="term" value="F:oxidoreductase activity"/>
    <property type="evidence" value="ECO:0007669"/>
    <property type="project" value="UniProtKB-KW"/>
</dbReference>
<evidence type="ECO:0000259" key="2">
    <source>
        <dbReference type="Pfam" id="PF00248"/>
    </source>
</evidence>
<evidence type="ECO:0000313" key="3">
    <source>
        <dbReference type="EMBL" id="PWN34654.1"/>
    </source>
</evidence>
<dbReference type="EMBL" id="KZ819603">
    <property type="protein sequence ID" value="PWN34654.1"/>
    <property type="molecule type" value="Genomic_DNA"/>
</dbReference>
<keyword evidence="4" id="KW-1185">Reference proteome</keyword>
<feature type="domain" description="NADP-dependent oxidoreductase" evidence="2">
    <location>
        <begin position="19"/>
        <end position="319"/>
    </location>
</feature>
<dbReference type="RefSeq" id="XP_025354956.1">
    <property type="nucleotide sequence ID" value="XM_025496945.1"/>
</dbReference>
<reference evidence="3 4" key="1">
    <citation type="journal article" date="2018" name="Mol. Biol. Evol.">
        <title>Broad Genomic Sampling Reveals a Smut Pathogenic Ancestry of the Fungal Clade Ustilaginomycotina.</title>
        <authorList>
            <person name="Kijpornyongpan T."/>
            <person name="Mondo S.J."/>
            <person name="Barry K."/>
            <person name="Sandor L."/>
            <person name="Lee J."/>
            <person name="Lipzen A."/>
            <person name="Pangilinan J."/>
            <person name="LaButti K."/>
            <person name="Hainaut M."/>
            <person name="Henrissat B."/>
            <person name="Grigoriev I.V."/>
            <person name="Spatafora J.W."/>
            <person name="Aime M.C."/>
        </authorList>
    </citation>
    <scope>NUCLEOTIDE SEQUENCE [LARGE SCALE GENOMIC DNA]</scope>
    <source>
        <strain evidence="3 4">MCA 3882</strain>
    </source>
</reference>
<dbReference type="InterPro" id="IPR036812">
    <property type="entry name" value="NAD(P)_OxRdtase_dom_sf"/>
</dbReference>
<dbReference type="InterPro" id="IPR020471">
    <property type="entry name" value="AKR"/>
</dbReference>
<dbReference type="STRING" id="1280837.A0A316VBI2"/>
<evidence type="ECO:0000256" key="1">
    <source>
        <dbReference type="ARBA" id="ARBA00023002"/>
    </source>
</evidence>
<name>A0A316VBI2_9BASI</name>
<dbReference type="GeneID" id="37018726"/>
<accession>A0A316VBI2</accession>
<protein>
    <submittedName>
        <fullName evidence="3">Aldo/keto reductase</fullName>
    </submittedName>
</protein>
<evidence type="ECO:0000313" key="4">
    <source>
        <dbReference type="Proteomes" id="UP000245771"/>
    </source>
</evidence>
<dbReference type="GO" id="GO:0005737">
    <property type="term" value="C:cytoplasm"/>
    <property type="evidence" value="ECO:0007669"/>
    <property type="project" value="TreeGrafter"/>
</dbReference>
<sequence length="340" mass="37923">MTHIPKKTFGSTSVPVGQMGFGAMSLAGLTKAPVEQDKVNAILQECLDNGVNVIDTSDFYTQTATQQLGYGEKQIGQFLAANKERRKEVFLCTKFAMRFIDGASVKDNTAKWCLEACKDSLQRLQVDYIDLYYCHRYDGKTDPKETAKAMKQLKEEGKIKYVGVSEFPIEKLKQFNEVCHVDAVQNEFSPFTPEVLRLGIIEWCEQNGTAYVAYSPLGRGVFTGAVKRAEDVDPIYQQLNLPRLTGENFDKNVKLVEKVESIANKKGVKPGHVTLAWVIAKSPMIIPIPGTSKLENLKDNIAASKTQLTKEEIKSIDDIVYSFDVSGRRYFGAGNDNLSH</sequence>
<dbReference type="PRINTS" id="PR00069">
    <property type="entry name" value="ALDKETRDTASE"/>
</dbReference>
<keyword evidence="1" id="KW-0560">Oxidoreductase</keyword>
<proteinExistence type="predicted"/>
<dbReference type="OrthoDB" id="37537at2759"/>
<gene>
    <name evidence="3" type="ORF">FA14DRAFT_132358</name>
</gene>
<dbReference type="PANTHER" id="PTHR43625:SF40">
    <property type="entry name" value="ALDO-KETO REDUCTASE YAKC [NADP(+)]"/>
    <property type="match status" value="1"/>
</dbReference>
<dbReference type="InterPro" id="IPR023210">
    <property type="entry name" value="NADP_OxRdtase_dom"/>
</dbReference>
<dbReference type="Gene3D" id="3.20.20.100">
    <property type="entry name" value="NADP-dependent oxidoreductase domain"/>
    <property type="match status" value="1"/>
</dbReference>
<dbReference type="AlphaFoldDB" id="A0A316VBI2"/>
<dbReference type="PANTHER" id="PTHR43625">
    <property type="entry name" value="AFLATOXIN B1 ALDEHYDE REDUCTASE"/>
    <property type="match status" value="1"/>
</dbReference>
<dbReference type="InterPro" id="IPR050791">
    <property type="entry name" value="Aldo-Keto_reductase"/>
</dbReference>
<dbReference type="Proteomes" id="UP000245771">
    <property type="component" value="Unassembled WGS sequence"/>
</dbReference>
<dbReference type="Pfam" id="PF00248">
    <property type="entry name" value="Aldo_ket_red"/>
    <property type="match status" value="1"/>
</dbReference>
<dbReference type="SUPFAM" id="SSF51430">
    <property type="entry name" value="NAD(P)-linked oxidoreductase"/>
    <property type="match status" value="1"/>
</dbReference>
<dbReference type="FunCoup" id="A0A316VBI2">
    <property type="interactions" value="257"/>
</dbReference>
<dbReference type="InParanoid" id="A0A316VBI2"/>
<organism evidence="3 4">
    <name type="scientific">Meira miltonrushii</name>
    <dbReference type="NCBI Taxonomy" id="1280837"/>
    <lineage>
        <taxon>Eukaryota</taxon>
        <taxon>Fungi</taxon>
        <taxon>Dikarya</taxon>
        <taxon>Basidiomycota</taxon>
        <taxon>Ustilaginomycotina</taxon>
        <taxon>Exobasidiomycetes</taxon>
        <taxon>Exobasidiales</taxon>
        <taxon>Brachybasidiaceae</taxon>
        <taxon>Meira</taxon>
    </lineage>
</organism>